<comment type="cofactor">
    <cofactor evidence="1">
        <name>pyridoxal 5'-phosphate</name>
        <dbReference type="ChEBI" id="CHEBI:597326"/>
    </cofactor>
</comment>
<name>A0A9X3TQV3_9BACL</name>
<dbReference type="SMART" id="SM00345">
    <property type="entry name" value="HTH_GNTR"/>
    <property type="match status" value="1"/>
</dbReference>
<evidence type="ECO:0000256" key="6">
    <source>
        <dbReference type="ARBA" id="ARBA00023125"/>
    </source>
</evidence>
<keyword evidence="5" id="KW-0805">Transcription regulation</keyword>
<keyword evidence="3 9" id="KW-0032">Aminotransferase</keyword>
<evidence type="ECO:0000256" key="5">
    <source>
        <dbReference type="ARBA" id="ARBA00023015"/>
    </source>
</evidence>
<keyword evidence="7" id="KW-0804">Transcription</keyword>
<keyword evidence="10" id="KW-1185">Reference proteome</keyword>
<dbReference type="PROSITE" id="PS50949">
    <property type="entry name" value="HTH_GNTR"/>
    <property type="match status" value="1"/>
</dbReference>
<evidence type="ECO:0000256" key="7">
    <source>
        <dbReference type="ARBA" id="ARBA00023163"/>
    </source>
</evidence>
<evidence type="ECO:0000313" key="10">
    <source>
        <dbReference type="Proteomes" id="UP001151071"/>
    </source>
</evidence>
<keyword evidence="3 9" id="KW-0808">Transferase</keyword>
<dbReference type="Proteomes" id="UP001151071">
    <property type="component" value="Unassembled WGS sequence"/>
</dbReference>
<evidence type="ECO:0000256" key="3">
    <source>
        <dbReference type="ARBA" id="ARBA00022576"/>
    </source>
</evidence>
<dbReference type="InterPro" id="IPR036390">
    <property type="entry name" value="WH_DNA-bd_sf"/>
</dbReference>
<dbReference type="GO" id="GO:0003677">
    <property type="term" value="F:DNA binding"/>
    <property type="evidence" value="ECO:0007669"/>
    <property type="project" value="UniProtKB-KW"/>
</dbReference>
<evidence type="ECO:0000259" key="8">
    <source>
        <dbReference type="PROSITE" id="PS50949"/>
    </source>
</evidence>
<dbReference type="Pfam" id="PF00392">
    <property type="entry name" value="GntR"/>
    <property type="match status" value="1"/>
</dbReference>
<dbReference type="InterPro" id="IPR000524">
    <property type="entry name" value="Tscrpt_reg_HTH_GntR"/>
</dbReference>
<dbReference type="InterPro" id="IPR051446">
    <property type="entry name" value="HTH_trans_reg/aminotransferase"/>
</dbReference>
<dbReference type="GO" id="GO:0003700">
    <property type="term" value="F:DNA-binding transcription factor activity"/>
    <property type="evidence" value="ECO:0007669"/>
    <property type="project" value="InterPro"/>
</dbReference>
<dbReference type="PANTHER" id="PTHR46577">
    <property type="entry name" value="HTH-TYPE TRANSCRIPTIONAL REGULATORY PROTEIN GABR"/>
    <property type="match status" value="1"/>
</dbReference>
<keyword evidence="4" id="KW-0663">Pyridoxal phosphate</keyword>
<dbReference type="Gene3D" id="1.10.10.10">
    <property type="entry name" value="Winged helix-like DNA-binding domain superfamily/Winged helix DNA-binding domain"/>
    <property type="match status" value="1"/>
</dbReference>
<evidence type="ECO:0000256" key="4">
    <source>
        <dbReference type="ARBA" id="ARBA00022898"/>
    </source>
</evidence>
<comment type="caution">
    <text evidence="9">The sequence shown here is derived from an EMBL/GenBank/DDBJ whole genome shotgun (WGS) entry which is preliminary data.</text>
</comment>
<dbReference type="CDD" id="cd07377">
    <property type="entry name" value="WHTH_GntR"/>
    <property type="match status" value="1"/>
</dbReference>
<dbReference type="RefSeq" id="WP_271139901.1">
    <property type="nucleotide sequence ID" value="NZ_JAPYYP010000007.1"/>
</dbReference>
<dbReference type="CDD" id="cd00609">
    <property type="entry name" value="AAT_like"/>
    <property type="match status" value="1"/>
</dbReference>
<dbReference type="InterPro" id="IPR004839">
    <property type="entry name" value="Aminotransferase_I/II_large"/>
</dbReference>
<dbReference type="Gene3D" id="3.40.640.10">
    <property type="entry name" value="Type I PLP-dependent aspartate aminotransferase-like (Major domain)"/>
    <property type="match status" value="1"/>
</dbReference>
<dbReference type="InterPro" id="IPR015424">
    <property type="entry name" value="PyrdxlP-dep_Trfase"/>
</dbReference>
<evidence type="ECO:0000256" key="2">
    <source>
        <dbReference type="ARBA" id="ARBA00005384"/>
    </source>
</evidence>
<dbReference type="SUPFAM" id="SSF46785">
    <property type="entry name" value="Winged helix' DNA-binding domain"/>
    <property type="match status" value="1"/>
</dbReference>
<protein>
    <submittedName>
        <fullName evidence="9">PLP-dependent aminotransferase family protein</fullName>
    </submittedName>
</protein>
<comment type="similarity">
    <text evidence="2">In the C-terminal section; belongs to the class-I pyridoxal-phosphate-dependent aminotransferase family.</text>
</comment>
<proteinExistence type="inferred from homology"/>
<dbReference type="GO" id="GO:0008483">
    <property type="term" value="F:transaminase activity"/>
    <property type="evidence" value="ECO:0007669"/>
    <property type="project" value="UniProtKB-KW"/>
</dbReference>
<organism evidence="9 10">
    <name type="scientific">Brevibacillus thermoruber</name>
    <dbReference type="NCBI Taxonomy" id="33942"/>
    <lineage>
        <taxon>Bacteria</taxon>
        <taxon>Bacillati</taxon>
        <taxon>Bacillota</taxon>
        <taxon>Bacilli</taxon>
        <taxon>Bacillales</taxon>
        <taxon>Paenibacillaceae</taxon>
        <taxon>Brevibacillus</taxon>
    </lineage>
</organism>
<dbReference type="InterPro" id="IPR036388">
    <property type="entry name" value="WH-like_DNA-bd_sf"/>
</dbReference>
<sequence>MANRPFFAFHFHKGSNTPLYVQLAEQLRTALLRGAFLVGGGQLISLREMKAVSGCSLETVKKAYDHLVADGWLEAVHGKGYFLTAKARQARDCTRLPLTDIPLASLVDSTPQPGAELMRRLRAAFYESVGVLLDRPDEKKARRSQAAEVFAGHLARRGIPHVPERLLLFNRSVSGFSFLVQQVMKRTDVVFVEAYSYPAFMAMLRHSGIEVRAIRLDDEGICPEALEAAQRERPADWLMVNPHHHFPTGISYSPRRKRYLLEWAERHGVRLLENDHHGDLWFRRPGRTLYRMAAEAGSPVPVYYLHSFSKTLAPDVQLGVLALPWVMAGEERERLRQFVTLMGAEPPLVVLEAAARLLADPWFAEVYLPERRALFSSRWQCLLQEQRQALPKHARILPISGGLNTWIEWGTASPLAASQEARIVSLLREEGLELMPGQAFRLPDEPVGIVRRPAVRFPLSPLDERELKHWLHRLGAAMLR</sequence>
<dbReference type="GO" id="GO:0030170">
    <property type="term" value="F:pyridoxal phosphate binding"/>
    <property type="evidence" value="ECO:0007669"/>
    <property type="project" value="InterPro"/>
</dbReference>
<evidence type="ECO:0000313" key="9">
    <source>
        <dbReference type="EMBL" id="MDA5108383.1"/>
    </source>
</evidence>
<dbReference type="AlphaFoldDB" id="A0A9X3TQV3"/>
<evidence type="ECO:0000256" key="1">
    <source>
        <dbReference type="ARBA" id="ARBA00001933"/>
    </source>
</evidence>
<gene>
    <name evidence="9" type="ORF">O3V59_08420</name>
</gene>
<dbReference type="SUPFAM" id="SSF53383">
    <property type="entry name" value="PLP-dependent transferases"/>
    <property type="match status" value="1"/>
</dbReference>
<dbReference type="PANTHER" id="PTHR46577:SF1">
    <property type="entry name" value="HTH-TYPE TRANSCRIPTIONAL REGULATORY PROTEIN GABR"/>
    <property type="match status" value="1"/>
</dbReference>
<dbReference type="InterPro" id="IPR015421">
    <property type="entry name" value="PyrdxlP-dep_Trfase_major"/>
</dbReference>
<accession>A0A9X3TQV3</accession>
<reference evidence="9" key="1">
    <citation type="submission" date="2022-12" db="EMBL/GenBank/DDBJ databases">
        <title>Draft genome sequence of the thermophilic strain Brevibacillus thermoruber HT42, isolated from Los Humeros, Puebla, Mexico, with biotechnological potential.</title>
        <authorList>
            <person name="Lara Sanchez J."/>
            <person name="Solis Palacios R."/>
            <person name="Bustos Baena A.S."/>
            <person name="Ruz Baez A.E."/>
            <person name="Espinosa Luna G."/>
            <person name="Oliart Ros R.M."/>
        </authorList>
    </citation>
    <scope>NUCLEOTIDE SEQUENCE</scope>
    <source>
        <strain evidence="9">HT42</strain>
    </source>
</reference>
<dbReference type="Pfam" id="PF00155">
    <property type="entry name" value="Aminotran_1_2"/>
    <property type="match status" value="1"/>
</dbReference>
<dbReference type="EMBL" id="JAPYYP010000007">
    <property type="protein sequence ID" value="MDA5108383.1"/>
    <property type="molecule type" value="Genomic_DNA"/>
</dbReference>
<feature type="domain" description="HTH gntR-type" evidence="8">
    <location>
        <begin position="17"/>
        <end position="86"/>
    </location>
</feature>
<keyword evidence="6" id="KW-0238">DNA-binding</keyword>